<evidence type="ECO:0000313" key="3">
    <source>
        <dbReference type="Proteomes" id="UP000198601"/>
    </source>
</evidence>
<dbReference type="AlphaFoldDB" id="A0A1G4R7S1"/>
<proteinExistence type="predicted"/>
<protein>
    <submittedName>
        <fullName evidence="2">Spore coat protein, CotS family</fullName>
    </submittedName>
</protein>
<dbReference type="GO" id="GO:0042601">
    <property type="term" value="C:endospore-forming forespore"/>
    <property type="evidence" value="ECO:0007669"/>
    <property type="project" value="TreeGrafter"/>
</dbReference>
<sequence length="339" mass="40123">MRPNREVKGLSRKFGIRVRRMKIIQNGVYQVVTTKGKVYCLKRMSYPPTRLRWIDKTLGRLRRHGFPRIVWRNPREYSGKHLFVKWFHHSPPFVLHPWLKGSWPSPKSRSQMKACGTLLARFHRTGKRITIPKAGINNMSGKWYTYLQNEQKVLQKAFRKAKRNGFRSPLDRLLQAHGKEILQMGKASLRSLRNSDYRSICRKTKATLCHGDCGPTNIIRSANGMYLIDFETLRLDLRAYDLYRIIFNSCIDHGWNFSIVKSILDGYQKVFKLTTSDYQMLKIWLRFPRGICKLIVHYDQKSPKEKLQIERDFPRFLADERKRKAMFKQLDAYAKKRIG</sequence>
<dbReference type="InterPro" id="IPR047175">
    <property type="entry name" value="CotS-like"/>
</dbReference>
<dbReference type="Gene3D" id="3.90.1200.10">
    <property type="match status" value="1"/>
</dbReference>
<keyword evidence="3" id="KW-1185">Reference proteome</keyword>
<dbReference type="SUPFAM" id="SSF56112">
    <property type="entry name" value="Protein kinase-like (PK-like)"/>
    <property type="match status" value="1"/>
</dbReference>
<keyword evidence="2" id="KW-0946">Virion</keyword>
<organism evidence="2 3">
    <name type="scientific">Paenibacillus tianmuensis</name>
    <dbReference type="NCBI Taxonomy" id="624147"/>
    <lineage>
        <taxon>Bacteria</taxon>
        <taxon>Bacillati</taxon>
        <taxon>Bacillota</taxon>
        <taxon>Bacilli</taxon>
        <taxon>Bacillales</taxon>
        <taxon>Paenibacillaceae</taxon>
        <taxon>Paenibacillus</taxon>
    </lineage>
</organism>
<name>A0A1G4R7S1_9BACL</name>
<keyword evidence="2" id="KW-0167">Capsid protein</keyword>
<evidence type="ECO:0000313" key="2">
    <source>
        <dbReference type="EMBL" id="SCW52912.1"/>
    </source>
</evidence>
<reference evidence="3" key="1">
    <citation type="submission" date="2016-10" db="EMBL/GenBank/DDBJ databases">
        <authorList>
            <person name="Varghese N."/>
            <person name="Submissions S."/>
        </authorList>
    </citation>
    <scope>NUCLEOTIDE SEQUENCE [LARGE SCALE GENOMIC DNA]</scope>
    <source>
        <strain evidence="3">CGMCC 1.8946</strain>
    </source>
</reference>
<dbReference type="Gene3D" id="3.30.200.20">
    <property type="entry name" value="Phosphorylase Kinase, domain 1"/>
    <property type="match status" value="1"/>
</dbReference>
<dbReference type="InterPro" id="IPR011009">
    <property type="entry name" value="Kinase-like_dom_sf"/>
</dbReference>
<dbReference type="EMBL" id="FMTT01000013">
    <property type="protein sequence ID" value="SCW52912.1"/>
    <property type="molecule type" value="Genomic_DNA"/>
</dbReference>
<feature type="domain" description="Aminoglycoside phosphotransferase" evidence="1">
    <location>
        <begin position="26"/>
        <end position="257"/>
    </location>
</feature>
<dbReference type="InterPro" id="IPR002575">
    <property type="entry name" value="Aminoglycoside_PTrfase"/>
</dbReference>
<gene>
    <name evidence="2" type="ORF">SAMN04487970_101311</name>
</gene>
<dbReference type="STRING" id="624147.SAMN04487970_101311"/>
<dbReference type="PANTHER" id="PTHR39179">
    <property type="entry name" value="SPORE COAT PROTEIN I"/>
    <property type="match status" value="1"/>
</dbReference>
<dbReference type="Proteomes" id="UP000198601">
    <property type="component" value="Unassembled WGS sequence"/>
</dbReference>
<dbReference type="PANTHER" id="PTHR39179:SF3">
    <property type="entry name" value="COTS-RELATED PROTEIN"/>
    <property type="match status" value="1"/>
</dbReference>
<dbReference type="Pfam" id="PF01636">
    <property type="entry name" value="APH"/>
    <property type="match status" value="1"/>
</dbReference>
<accession>A0A1G4R7S1</accession>
<evidence type="ECO:0000259" key="1">
    <source>
        <dbReference type="Pfam" id="PF01636"/>
    </source>
</evidence>